<dbReference type="InterPro" id="IPR036397">
    <property type="entry name" value="RNaseH_sf"/>
</dbReference>
<dbReference type="EMBL" id="VEPZ02001271">
    <property type="protein sequence ID" value="KAE8683251.1"/>
    <property type="molecule type" value="Genomic_DNA"/>
</dbReference>
<dbReference type="Proteomes" id="UP000436088">
    <property type="component" value="Unassembled WGS sequence"/>
</dbReference>
<dbReference type="Pfam" id="PF13456">
    <property type="entry name" value="RVT_3"/>
    <property type="match status" value="1"/>
</dbReference>
<dbReference type="SUPFAM" id="SSF53098">
    <property type="entry name" value="Ribonuclease H-like"/>
    <property type="match status" value="1"/>
</dbReference>
<proteinExistence type="predicted"/>
<dbReference type="InterPro" id="IPR012337">
    <property type="entry name" value="RNaseH-like_sf"/>
</dbReference>
<protein>
    <recommendedName>
        <fullName evidence="1">RNase H type-1 domain-containing protein</fullName>
    </recommendedName>
</protein>
<comment type="caution">
    <text evidence="2">The sequence shown here is derived from an EMBL/GenBank/DDBJ whole genome shotgun (WGS) entry which is preliminary data.</text>
</comment>
<name>A0A6A2YUU1_HIBSY</name>
<accession>A0A6A2YUU1</accession>
<gene>
    <name evidence="2" type="ORF">F3Y22_tig00111213pilonHSYRG00590</name>
</gene>
<evidence type="ECO:0000259" key="1">
    <source>
        <dbReference type="Pfam" id="PF13456"/>
    </source>
</evidence>
<reference evidence="2" key="1">
    <citation type="submission" date="2019-09" db="EMBL/GenBank/DDBJ databases">
        <title>Draft genome information of white flower Hibiscus syriacus.</title>
        <authorList>
            <person name="Kim Y.-M."/>
        </authorList>
    </citation>
    <scope>NUCLEOTIDE SEQUENCE [LARGE SCALE GENOMIC DNA]</scope>
    <source>
        <strain evidence="2">YM2019G1</strain>
    </source>
</reference>
<sequence>MVCDNWTLGPSLSETIHSFTLAADTWNATVFGYNGTKKRIVMARLRAWRGEDWCNDDSILREEAVRFYCSIFSTEEPLTGSFPCPNHFTFINESDLDLLDTIPTNFETHDALLEMTPLKGPGHDALHVEFFKKQWHHVGPSICSTIKDVFMGRNLDRDLNRTTLVLITKKDALETFSDFRPISLSNTSQAVIIDRIQSVFGKSSERKISKRKSKVFFSPTTPEATRSFVGVSLGFQVVDNLGNYLGVRTGLLPKRICHQIDVIVRQFIWGATPANQIVPLVDWDSICQQLDWGDLGFHRAHDQNSALLMKAGYALVINRGGRIVGCPQRQIESNFRGRPPNYEMPSVGLDPTITRRCLSNDLSCLNCNLHEETILHALRDCPSAKEVWDRTLPQSPPTDFFSHDLIHWLHSYISNNLIHHSLNIPWCLVCSSMVWHVWKSRNDLVFNDQRPHLESTISCGFIWSQHFHGFGSVGGAFRDSEGNWLYGFHESIGITDVLQAELWGLLVGLDIACSLGFELLHVQTDTATIVKLITNASAHQNPFPIVHAIHQIRQRCRATDITWIPRKCNKLVDVVAKMPHPDSLQTSILVSTPLHLHDLLARDIFSPLYRRLEIL</sequence>
<dbReference type="CDD" id="cd06222">
    <property type="entry name" value="RNase_H_like"/>
    <property type="match status" value="1"/>
</dbReference>
<dbReference type="InterPro" id="IPR053151">
    <property type="entry name" value="RNase_H-like"/>
</dbReference>
<keyword evidence="3" id="KW-1185">Reference proteome</keyword>
<dbReference type="PANTHER" id="PTHR47723">
    <property type="entry name" value="OS05G0353850 PROTEIN"/>
    <property type="match status" value="1"/>
</dbReference>
<organism evidence="2 3">
    <name type="scientific">Hibiscus syriacus</name>
    <name type="common">Rose of Sharon</name>
    <dbReference type="NCBI Taxonomy" id="106335"/>
    <lineage>
        <taxon>Eukaryota</taxon>
        <taxon>Viridiplantae</taxon>
        <taxon>Streptophyta</taxon>
        <taxon>Embryophyta</taxon>
        <taxon>Tracheophyta</taxon>
        <taxon>Spermatophyta</taxon>
        <taxon>Magnoliopsida</taxon>
        <taxon>eudicotyledons</taxon>
        <taxon>Gunneridae</taxon>
        <taxon>Pentapetalae</taxon>
        <taxon>rosids</taxon>
        <taxon>malvids</taxon>
        <taxon>Malvales</taxon>
        <taxon>Malvaceae</taxon>
        <taxon>Malvoideae</taxon>
        <taxon>Hibiscus</taxon>
    </lineage>
</organism>
<dbReference type="AlphaFoldDB" id="A0A6A2YUU1"/>
<dbReference type="Gene3D" id="3.30.420.10">
    <property type="entry name" value="Ribonuclease H-like superfamily/Ribonuclease H"/>
    <property type="match status" value="1"/>
</dbReference>
<dbReference type="PANTHER" id="PTHR47723:SF19">
    <property type="entry name" value="POLYNUCLEOTIDYL TRANSFERASE, RIBONUCLEASE H-LIKE SUPERFAMILY PROTEIN"/>
    <property type="match status" value="1"/>
</dbReference>
<dbReference type="GO" id="GO:0003676">
    <property type="term" value="F:nucleic acid binding"/>
    <property type="evidence" value="ECO:0007669"/>
    <property type="project" value="InterPro"/>
</dbReference>
<dbReference type="InterPro" id="IPR002156">
    <property type="entry name" value="RNaseH_domain"/>
</dbReference>
<evidence type="ECO:0000313" key="2">
    <source>
        <dbReference type="EMBL" id="KAE8683251.1"/>
    </source>
</evidence>
<dbReference type="InterPro" id="IPR044730">
    <property type="entry name" value="RNase_H-like_dom_plant"/>
</dbReference>
<feature type="domain" description="RNase H type-1" evidence="1">
    <location>
        <begin position="469"/>
        <end position="578"/>
    </location>
</feature>
<dbReference type="GO" id="GO:0004523">
    <property type="term" value="F:RNA-DNA hybrid ribonuclease activity"/>
    <property type="evidence" value="ECO:0007669"/>
    <property type="project" value="InterPro"/>
</dbReference>
<evidence type="ECO:0000313" key="3">
    <source>
        <dbReference type="Proteomes" id="UP000436088"/>
    </source>
</evidence>